<evidence type="ECO:0000313" key="1">
    <source>
        <dbReference type="EMBL" id="MVB09644.1"/>
    </source>
</evidence>
<dbReference type="EMBL" id="VWXL01000011">
    <property type="protein sequence ID" value="MVB09644.1"/>
    <property type="molecule type" value="Genomic_DNA"/>
</dbReference>
<accession>A0A6N8HV29</accession>
<proteinExistence type="predicted"/>
<organism evidence="1 2">
    <name type="scientific">Caproicibacter fermentans</name>
    <dbReference type="NCBI Taxonomy" id="2576756"/>
    <lineage>
        <taxon>Bacteria</taxon>
        <taxon>Bacillati</taxon>
        <taxon>Bacillota</taxon>
        <taxon>Clostridia</taxon>
        <taxon>Eubacteriales</taxon>
        <taxon>Acutalibacteraceae</taxon>
        <taxon>Caproicibacter</taxon>
    </lineage>
</organism>
<evidence type="ECO:0000313" key="2">
    <source>
        <dbReference type="Proteomes" id="UP000469440"/>
    </source>
</evidence>
<gene>
    <name evidence="1" type="ORF">CAFE_03060</name>
</gene>
<comment type="caution">
    <text evidence="1">The sequence shown here is derived from an EMBL/GenBank/DDBJ whole genome shotgun (WGS) entry which is preliminary data.</text>
</comment>
<dbReference type="AlphaFoldDB" id="A0A6N8HV29"/>
<dbReference type="OrthoDB" id="2067901at2"/>
<reference evidence="1 2" key="1">
    <citation type="submission" date="2019-09" db="EMBL/GenBank/DDBJ databases">
        <title>Genome sequence of Clostridium sp. EA1.</title>
        <authorList>
            <person name="Poehlein A."/>
            <person name="Bengelsdorf F.R."/>
            <person name="Daniel R."/>
        </authorList>
    </citation>
    <scope>NUCLEOTIDE SEQUENCE [LARGE SCALE GENOMIC DNA]</scope>
    <source>
        <strain evidence="1 2">EA1</strain>
    </source>
</reference>
<dbReference type="RefSeq" id="WP_156989604.1">
    <property type="nucleotide sequence ID" value="NZ_VWXL01000011.1"/>
</dbReference>
<sequence>MSKEDIIEMVVRELTEKALEDRRENLSEEEQQPYAEVGKLSERARDITAKLPKDEQQTLEDYFVKTNLIADKECAFLYVQGAKDCVELLKKLGAL</sequence>
<protein>
    <submittedName>
        <fullName evidence="1">Uncharacterized protein</fullName>
    </submittedName>
</protein>
<keyword evidence="2" id="KW-1185">Reference proteome</keyword>
<name>A0A6N8HV29_9FIRM</name>
<dbReference type="Proteomes" id="UP000469440">
    <property type="component" value="Unassembled WGS sequence"/>
</dbReference>